<keyword evidence="1" id="KW-0472">Membrane</keyword>
<evidence type="ECO:0000313" key="2">
    <source>
        <dbReference type="EMBL" id="BAE95203.1"/>
    </source>
</evidence>
<organism evidence="2">
    <name type="scientific">uncultured Candidatus Nitrosocaldus sp</name>
    <dbReference type="NCBI Taxonomy" id="766501"/>
    <lineage>
        <taxon>Archaea</taxon>
        <taxon>Nitrososphaerota</taxon>
        <taxon>Nitrososphaeria</taxon>
        <taxon>Candidatus Nitrosocaldales</taxon>
        <taxon>Candidatus Nitrosocaldaceae</taxon>
        <taxon>Candidatus Nitrosocaldus</taxon>
        <taxon>environmental samples</taxon>
    </lineage>
</organism>
<evidence type="ECO:0000256" key="1">
    <source>
        <dbReference type="SAM" id="Phobius"/>
    </source>
</evidence>
<dbReference type="AlphaFoldDB" id="Q1ERC3"/>
<sequence length="201" mass="20939">MVMKSRLYIGALLTIAVLGAALTAEVYAQGGGSTINAKVRAIQDDKVLGTGPGEEGVVGANIDCVGGVDSTTANDFHCFLVPEGIGIGTINWPSLIGGGSLPSGVKMLSSTTPMSCDGLPGGLDTNNTCFSVTFPASDFTVGEWHFVAVFTENGNVIDLAGIDYKVNSFMVIPELFIGSIGLAGSMLGTFYLYRRRSVKEE</sequence>
<dbReference type="EMBL" id="AB246700">
    <property type="protein sequence ID" value="BAE95203.1"/>
    <property type="molecule type" value="Genomic_DNA"/>
</dbReference>
<protein>
    <submittedName>
        <fullName evidence="2">Uncharacterized protein HGP-03</fullName>
    </submittedName>
</protein>
<name>Q1ERC3_9ARCH</name>
<keyword evidence="1" id="KW-0812">Transmembrane</keyword>
<feature type="transmembrane region" description="Helical" evidence="1">
    <location>
        <begin position="175"/>
        <end position="193"/>
    </location>
</feature>
<reference evidence="2" key="1">
    <citation type="submission" date="2006-01" db="EMBL/GenBank/DDBJ databases">
        <title>uncultured crenarchaeote 31-F-01.</title>
        <authorList>
            <person name="Nunoura T."/>
            <person name="Takami H."/>
            <person name="Oida H."/>
            <person name="Nishi S."/>
            <person name="Shimamura S."/>
            <person name="Takai K."/>
            <person name="Ishino Y."/>
            <person name="Horikoshi K."/>
        </authorList>
    </citation>
    <scope>NUCLEOTIDE SEQUENCE</scope>
</reference>
<keyword evidence="1" id="KW-1133">Transmembrane helix</keyword>
<gene>
    <name evidence="2" type="primary">HGP-03</name>
</gene>
<proteinExistence type="predicted"/>
<accession>Q1ERC3</accession>